<comment type="pathway">
    <text evidence="2">Protein modification; protein glycosylation.</text>
</comment>
<evidence type="ECO:0000313" key="13">
    <source>
        <dbReference type="EMBL" id="WFD27415.1"/>
    </source>
</evidence>
<comment type="similarity">
    <text evidence="3 12">Belongs to the glycosyltransferase 22 family.</text>
</comment>
<dbReference type="Proteomes" id="UP001213623">
    <property type="component" value="Chromosome 4"/>
</dbReference>
<dbReference type="GO" id="GO:0005789">
    <property type="term" value="C:endoplasmic reticulum membrane"/>
    <property type="evidence" value="ECO:0007669"/>
    <property type="project" value="UniProtKB-SubCell"/>
</dbReference>
<organism evidence="13 14">
    <name type="scientific">Malassezia nana</name>
    <dbReference type="NCBI Taxonomy" id="180528"/>
    <lineage>
        <taxon>Eukaryota</taxon>
        <taxon>Fungi</taxon>
        <taxon>Dikarya</taxon>
        <taxon>Basidiomycota</taxon>
        <taxon>Ustilaginomycotina</taxon>
        <taxon>Malasseziomycetes</taxon>
        <taxon>Malasseziales</taxon>
        <taxon>Malasseziaceae</taxon>
        <taxon>Malassezia</taxon>
    </lineage>
</organism>
<dbReference type="AlphaFoldDB" id="A0AAF0J7V0"/>
<evidence type="ECO:0000256" key="4">
    <source>
        <dbReference type="ARBA" id="ARBA00022676"/>
    </source>
</evidence>
<feature type="transmembrane region" description="Helical" evidence="12">
    <location>
        <begin position="139"/>
        <end position="158"/>
    </location>
</feature>
<keyword evidence="8 12" id="KW-1133">Transmembrane helix</keyword>
<gene>
    <name evidence="13" type="primary">ECM39</name>
    <name evidence="13" type="ORF">MNAN1_002411</name>
</gene>
<evidence type="ECO:0000256" key="12">
    <source>
        <dbReference type="RuleBase" id="RU363075"/>
    </source>
</evidence>
<evidence type="ECO:0000256" key="3">
    <source>
        <dbReference type="ARBA" id="ARBA00007063"/>
    </source>
</evidence>
<evidence type="ECO:0000256" key="8">
    <source>
        <dbReference type="ARBA" id="ARBA00022989"/>
    </source>
</evidence>
<evidence type="ECO:0000256" key="2">
    <source>
        <dbReference type="ARBA" id="ARBA00004922"/>
    </source>
</evidence>
<evidence type="ECO:0000256" key="11">
    <source>
        <dbReference type="ARBA" id="ARBA00048899"/>
    </source>
</evidence>
<evidence type="ECO:0000256" key="9">
    <source>
        <dbReference type="ARBA" id="ARBA00023136"/>
    </source>
</evidence>
<comment type="catalytic activity">
    <reaction evidence="11">
        <text>an alpha-D-Man-(1-&gt;2)-alpha-D-Man-(1-&gt;2)-alpha-D-Man-(1-&gt;3)-[alpha-D-Man-(1-&gt;2)-alpha-D-Man-(1-&gt;3)-alpha-D-Man-(1-&gt;6)]-beta-D-Man-(1-&gt;4)-beta-D-GlcNAc-(1-&gt;4)-alpha-D-GlcNAc-diphospho-di-trans,poly-cis-dolichol + a di-trans,poly-cis-dolichyl beta-D-mannosyl phosphate = an alpha-D-Man-(1-&gt;2)-alpha-D-Man-(1-&gt;2)-alpha-D-Man-(1-&gt;3)-[alpha-D-Man-(1-&gt;2)-alpha-D-Man-(1-&gt;3)-[alpha-D-Man-(1-&gt;6)]-alpha-D-Man-(1-&gt;6)]-beta-D-Man-(1-&gt;4)-beta-D-GlcNAc-(1-&gt;4)-alpha-D-GlcNAc-diphospho-di-trans,poly-cis-dolichol + a di-trans,poly-cis-dolichyl phosphate + H(+)</text>
        <dbReference type="Rhea" id="RHEA:29535"/>
        <dbReference type="Rhea" id="RHEA-COMP:19498"/>
        <dbReference type="Rhea" id="RHEA-COMP:19501"/>
        <dbReference type="Rhea" id="RHEA-COMP:19518"/>
        <dbReference type="Rhea" id="RHEA-COMP:19519"/>
        <dbReference type="ChEBI" id="CHEBI:15378"/>
        <dbReference type="ChEBI" id="CHEBI:57683"/>
        <dbReference type="ChEBI" id="CHEBI:58211"/>
        <dbReference type="ChEBI" id="CHEBI:132517"/>
        <dbReference type="ChEBI" id="CHEBI:132519"/>
        <dbReference type="EC" id="2.4.1.260"/>
    </reaction>
    <physiologicalReaction direction="left-to-right" evidence="11">
        <dbReference type="Rhea" id="RHEA:29536"/>
    </physiologicalReaction>
</comment>
<evidence type="ECO:0000256" key="7">
    <source>
        <dbReference type="ARBA" id="ARBA00022824"/>
    </source>
</evidence>
<keyword evidence="7 12" id="KW-0256">Endoplasmic reticulum</keyword>
<dbReference type="PANTHER" id="PTHR22760:SF1">
    <property type="entry name" value="DOL-P-MAN:MAN(7)GLCNAC(2)-PP-DOL ALPHA-1,6-MANNOSYLTRANSFERASE"/>
    <property type="match status" value="1"/>
</dbReference>
<feature type="transmembrane region" description="Helical" evidence="12">
    <location>
        <begin position="197"/>
        <end position="220"/>
    </location>
</feature>
<feature type="transmembrane region" description="Helical" evidence="12">
    <location>
        <begin position="329"/>
        <end position="354"/>
    </location>
</feature>
<evidence type="ECO:0000256" key="5">
    <source>
        <dbReference type="ARBA" id="ARBA00022679"/>
    </source>
</evidence>
<evidence type="ECO:0000313" key="14">
    <source>
        <dbReference type="Proteomes" id="UP001213623"/>
    </source>
</evidence>
<accession>A0AAF0J7V0</accession>
<dbReference type="InterPro" id="IPR005599">
    <property type="entry name" value="GPI_mannosylTrfase"/>
</dbReference>
<comment type="subcellular location">
    <subcellularLocation>
        <location evidence="1 12">Endoplasmic reticulum membrane</location>
        <topology evidence="1 12">Multi-pass membrane protein</topology>
    </subcellularLocation>
</comment>
<dbReference type="Pfam" id="PF03901">
    <property type="entry name" value="Glyco_transf_22"/>
    <property type="match status" value="1"/>
</dbReference>
<comment type="function">
    <text evidence="10">Mannosyltransferase that operates in the biosynthetic pathway of dolichol-linked oligosaccharides, the glycan precursors employed in protein asparagine (N)-glycosylation. The assembly of dolichol-linked oligosaccharides begins on the cytosolic side of the endoplasmic reticulum membrane and finishes in its lumen. The sequential addition of sugars to dolichol pyrophosphate produces dolichol-linked oligosaccharides containing fourteen sugars, including two GlcNAcs, nine mannoses and three glucoses. Once assembled, the oligosaccharide is transferred from the lipid to nascent proteins by oligosaccharyltransferases. In the lumen of the endoplasmic reticulum, adds the eighth mannose residue in an alpha-1,6 linkage onto Man(7)GlcNAc(2)-PP-dolichol to produce Man(8)GlcNAc(2)-PP-dolichol.</text>
</comment>
<feature type="transmembrane region" description="Helical" evidence="12">
    <location>
        <begin position="59"/>
        <end position="78"/>
    </location>
</feature>
<feature type="transmembrane region" description="Helical" evidence="12">
    <location>
        <begin position="12"/>
        <end position="32"/>
    </location>
</feature>
<keyword evidence="4 12" id="KW-0328">Glycosyltransferase</keyword>
<proteinExistence type="inferred from homology"/>
<keyword evidence="6 12" id="KW-0812">Transmembrane</keyword>
<evidence type="ECO:0000256" key="6">
    <source>
        <dbReference type="ARBA" id="ARBA00022692"/>
    </source>
</evidence>
<evidence type="ECO:0000256" key="10">
    <source>
        <dbReference type="ARBA" id="ARBA00044721"/>
    </source>
</evidence>
<feature type="transmembrane region" description="Helical" evidence="12">
    <location>
        <begin position="85"/>
        <end position="104"/>
    </location>
</feature>
<name>A0AAF0J7V0_9BASI</name>
<sequence length="364" mass="38874">MLGGAGARIFSALGTRGAGLLVAAVLGAHVILVPSTKVEESFTLQAVHDLWTYGLGPGALAQVPTLLWPVAALVYVAGNSVWAQLGLRLGLAMSTAAALVFWAYAVFPTQRTPRCLFLLLSATQFHLPFWAGRTTPNSVALPLVLLALSLFMRGRHMYVGLGLLAATATVLRLELLGVAVPCYLAAWLPFRRPLAHLVALGLVSCFGGMALCLAIDSYFWQQPYLWPEGAAIWFNVVEGHSAEWGVAPWHTYLTQALPRLLAAAVPMVALGILVRPRDRTAVLLAWIASVHVALLSALPHKEWRFILYTVPLWNALAARGLHRCLAYPGGFIVVLGILAVSVAQCIIALTASALNYPGGAALAP</sequence>
<reference evidence="13" key="1">
    <citation type="submission" date="2023-03" db="EMBL/GenBank/DDBJ databases">
        <title>Mating type loci evolution in Malassezia.</title>
        <authorList>
            <person name="Coelho M.A."/>
        </authorList>
    </citation>
    <scope>NUCLEOTIDE SEQUENCE</scope>
    <source>
        <strain evidence="13">CBS 9557</strain>
    </source>
</reference>
<keyword evidence="9 12" id="KW-0472">Membrane</keyword>
<dbReference type="EC" id="2.4.1.-" evidence="12"/>
<dbReference type="GO" id="GO:0052917">
    <property type="term" value="F:dol-P-Man:Man(7)GlcNAc(2)-PP-Dol alpha-1,6-mannosyltransferase activity"/>
    <property type="evidence" value="ECO:0007669"/>
    <property type="project" value="UniProtKB-EC"/>
</dbReference>
<dbReference type="EMBL" id="CP119895">
    <property type="protein sequence ID" value="WFD27415.1"/>
    <property type="molecule type" value="Genomic_DNA"/>
</dbReference>
<keyword evidence="14" id="KW-1185">Reference proteome</keyword>
<protein>
    <recommendedName>
        <fullName evidence="12">Mannosyltransferase</fullName>
        <ecNumber evidence="12">2.4.1.-</ecNumber>
    </recommendedName>
</protein>
<dbReference type="PANTHER" id="PTHR22760">
    <property type="entry name" value="GLYCOSYLTRANSFERASE"/>
    <property type="match status" value="1"/>
</dbReference>
<keyword evidence="5 13" id="KW-0808">Transferase</keyword>
<evidence type="ECO:0000256" key="1">
    <source>
        <dbReference type="ARBA" id="ARBA00004477"/>
    </source>
</evidence>
<dbReference type="GO" id="GO:0006487">
    <property type="term" value="P:protein N-linked glycosylation"/>
    <property type="evidence" value="ECO:0007669"/>
    <property type="project" value="TreeGrafter"/>
</dbReference>